<dbReference type="AlphaFoldDB" id="A0A6J4S9A2"/>
<accession>A0A6J4S9A2</accession>
<dbReference type="EMBL" id="CADCVO010000262">
    <property type="protein sequence ID" value="CAA9489477.1"/>
    <property type="molecule type" value="Genomic_DNA"/>
</dbReference>
<gene>
    <name evidence="2" type="ORF">AVDCRST_MAG13-1667</name>
</gene>
<reference evidence="2" key="1">
    <citation type="submission" date="2020-02" db="EMBL/GenBank/DDBJ databases">
        <authorList>
            <person name="Meier V. D."/>
        </authorList>
    </citation>
    <scope>NUCLEOTIDE SEQUENCE</scope>
    <source>
        <strain evidence="2">AVDCRST_MAG13</strain>
    </source>
</reference>
<sequence length="140" mass="15709">AEPILPGHEGRNRPAGRHHDRANGGPRGGRVVCRRARPRDRGEPCLGRSLAHDTLGVRRLPERRPDRAPVGRRQGRRHQPPLDPHGRGGFRNAHGHAPPRPPDDVLHQHAGHGRRRRLGRAHEAAPPWHRAAREGHLLRL</sequence>
<organism evidence="2">
    <name type="scientific">uncultured Solirubrobacteraceae bacterium</name>
    <dbReference type="NCBI Taxonomy" id="1162706"/>
    <lineage>
        <taxon>Bacteria</taxon>
        <taxon>Bacillati</taxon>
        <taxon>Actinomycetota</taxon>
        <taxon>Thermoleophilia</taxon>
        <taxon>Solirubrobacterales</taxon>
        <taxon>Solirubrobacteraceae</taxon>
        <taxon>environmental samples</taxon>
    </lineage>
</organism>
<feature type="compositionally biased region" description="Basic and acidic residues" evidence="1">
    <location>
        <begin position="55"/>
        <end position="69"/>
    </location>
</feature>
<evidence type="ECO:0000256" key="1">
    <source>
        <dbReference type="SAM" id="MobiDB-lite"/>
    </source>
</evidence>
<feature type="compositionally biased region" description="Basic residues" evidence="1">
    <location>
        <begin position="109"/>
        <end position="119"/>
    </location>
</feature>
<feature type="compositionally biased region" description="Basic and acidic residues" evidence="1">
    <location>
        <begin position="131"/>
        <end position="140"/>
    </location>
</feature>
<feature type="non-terminal residue" evidence="2">
    <location>
        <position position="140"/>
    </location>
</feature>
<proteinExistence type="predicted"/>
<evidence type="ECO:0000313" key="2">
    <source>
        <dbReference type="EMBL" id="CAA9489477.1"/>
    </source>
</evidence>
<protein>
    <submittedName>
        <fullName evidence="2">Uncharacterized protein</fullName>
    </submittedName>
</protein>
<feature type="non-terminal residue" evidence="2">
    <location>
        <position position="1"/>
    </location>
</feature>
<feature type="region of interest" description="Disordered" evidence="1">
    <location>
        <begin position="1"/>
        <end position="140"/>
    </location>
</feature>
<name>A0A6J4S9A2_9ACTN</name>